<keyword evidence="1" id="KW-0812">Transmembrane</keyword>
<sequence>MISVRSRLVLQTRQPQCPCLSGNPFRRWSFAATAGLLVIAAIIGAGQAPLAQHPFGSMLYLLLTGVCAMTAAVNRVICFNLAEQQVYGYVSVFGCKLGRYSFPLQEVRSVQLVGLRMIAESAKPRPGALNAGLRGHVERRMRYYRLALQLHDTTHRLEDGSDGVELQQLGRSLALCIGKPFSFEES</sequence>
<accession>H9UMK8</accession>
<keyword evidence="3" id="KW-1185">Reference proteome</keyword>
<dbReference type="PATRIC" id="fig|889378.3.peg.2700"/>
<feature type="transmembrane region" description="Helical" evidence="1">
    <location>
        <begin position="58"/>
        <end position="77"/>
    </location>
</feature>
<dbReference type="EMBL" id="CP003282">
    <property type="protein sequence ID" value="AFG38751.1"/>
    <property type="molecule type" value="Genomic_DNA"/>
</dbReference>
<dbReference type="Proteomes" id="UP000007383">
    <property type="component" value="Chromosome"/>
</dbReference>
<dbReference type="RefSeq" id="WP_014456733.1">
    <property type="nucleotide sequence ID" value="NC_017098.1"/>
</dbReference>
<reference evidence="3" key="1">
    <citation type="journal article" date="2013" name="Stand. Genomic Sci.">
        <title>Complete genome sequence of the halophilic bacterium Spirochaeta africana type strain (Z-7692(T)) from the alkaline Lake Magadi in the East African Rift.</title>
        <authorList>
            <person name="Liolos K."/>
            <person name="Abt B."/>
            <person name="Scheuner C."/>
            <person name="Teshima H."/>
            <person name="Held B."/>
            <person name="Lapidus A."/>
            <person name="Nolan M."/>
            <person name="Lucas S."/>
            <person name="Deshpande S."/>
            <person name="Cheng J.F."/>
            <person name="Tapia R."/>
            <person name="Goodwin L.A."/>
            <person name="Pitluck S."/>
            <person name="Pagani I."/>
            <person name="Ivanova N."/>
            <person name="Mavromatis K."/>
            <person name="Mikhailova N."/>
            <person name="Huntemann M."/>
            <person name="Pati A."/>
            <person name="Chen A."/>
            <person name="Palaniappan K."/>
            <person name="Land M."/>
            <person name="Rohde M."/>
            <person name="Tindall B.J."/>
            <person name="Detter J.C."/>
            <person name="Goker M."/>
            <person name="Bristow J."/>
            <person name="Eisen J.A."/>
            <person name="Markowitz V."/>
            <person name="Hugenholtz P."/>
            <person name="Woyke T."/>
            <person name="Klenk H.P."/>
            <person name="Kyrpides N.C."/>
        </authorList>
    </citation>
    <scope>NUCLEOTIDE SEQUENCE</scope>
    <source>
        <strain evidence="3">ATCC 700263 / DSM 8902 / Z-7692</strain>
    </source>
</reference>
<dbReference type="KEGG" id="sfc:Spiaf_2727"/>
<gene>
    <name evidence="2" type="ordered locus">Spiaf_2727</name>
</gene>
<protein>
    <submittedName>
        <fullName evidence="2">Uncharacterized protein</fullName>
    </submittedName>
</protein>
<evidence type="ECO:0000313" key="2">
    <source>
        <dbReference type="EMBL" id="AFG38751.1"/>
    </source>
</evidence>
<name>H9UMK8_SPIAZ</name>
<keyword evidence="1" id="KW-1133">Transmembrane helix</keyword>
<evidence type="ECO:0000256" key="1">
    <source>
        <dbReference type="SAM" id="Phobius"/>
    </source>
</evidence>
<dbReference type="AlphaFoldDB" id="H9UMK8"/>
<evidence type="ECO:0000313" key="3">
    <source>
        <dbReference type="Proteomes" id="UP000007383"/>
    </source>
</evidence>
<proteinExistence type="predicted"/>
<keyword evidence="1" id="KW-0472">Membrane</keyword>
<dbReference type="HOGENOM" id="CLU_1453556_0_0_12"/>
<feature type="transmembrane region" description="Helical" evidence="1">
    <location>
        <begin position="28"/>
        <end position="46"/>
    </location>
</feature>
<dbReference type="STRING" id="889378.Spiaf_2727"/>
<organism evidence="2 3">
    <name type="scientific">Spirochaeta africana (strain ATCC 700263 / DSM 8902 / Z-7692)</name>
    <dbReference type="NCBI Taxonomy" id="889378"/>
    <lineage>
        <taxon>Bacteria</taxon>
        <taxon>Pseudomonadati</taxon>
        <taxon>Spirochaetota</taxon>
        <taxon>Spirochaetia</taxon>
        <taxon>Spirochaetales</taxon>
        <taxon>Spirochaetaceae</taxon>
        <taxon>Spirochaeta</taxon>
    </lineage>
</organism>